<evidence type="ECO:0008006" key="3">
    <source>
        <dbReference type="Google" id="ProtNLM"/>
    </source>
</evidence>
<protein>
    <recommendedName>
        <fullName evidence="3">Sjogrens syndrome scleroderma autoantigen 1</fullName>
    </recommendedName>
</protein>
<proteinExistence type="predicted"/>
<sequence>MSSQISKKIARMLMEGAKLRQEACPACSSPLVQLKSGDLYCVNCEKKVVIVSNESDIIEKASLPSTLSNLENVASFLIEQSINRLKGSTPASMNIELQNVLLLLDIIKKVRELKKA</sequence>
<dbReference type="Proteomes" id="UP000240569">
    <property type="component" value="Unassembled WGS sequence"/>
</dbReference>
<dbReference type="Pfam" id="PF06677">
    <property type="entry name" value="Auto_anti-p27"/>
    <property type="match status" value="1"/>
</dbReference>
<dbReference type="EMBL" id="NEXD01000001">
    <property type="protein sequence ID" value="PSN86873.1"/>
    <property type="molecule type" value="Genomic_DNA"/>
</dbReference>
<gene>
    <name evidence="1" type="ORF">B9Q02_00245</name>
</gene>
<dbReference type="InterPro" id="IPR009563">
    <property type="entry name" value="SSSCA1"/>
</dbReference>
<accession>A0A2R6AKL2</accession>
<evidence type="ECO:0000313" key="2">
    <source>
        <dbReference type="Proteomes" id="UP000240569"/>
    </source>
</evidence>
<organism evidence="1 2">
    <name type="scientific">Candidatus Marsarchaeota G1 archaeon BE_D</name>
    <dbReference type="NCBI Taxonomy" id="1978156"/>
    <lineage>
        <taxon>Archaea</taxon>
        <taxon>Candidatus Marsarchaeota</taxon>
        <taxon>Candidatus Marsarchaeota group 1</taxon>
    </lineage>
</organism>
<name>A0A2R6AKL2_9ARCH</name>
<comment type="caution">
    <text evidence="1">The sequence shown here is derived from an EMBL/GenBank/DDBJ whole genome shotgun (WGS) entry which is preliminary data.</text>
</comment>
<reference evidence="1 2" key="1">
    <citation type="submission" date="2017-04" db="EMBL/GenBank/DDBJ databases">
        <title>Novel microbial lineages endemic to geothermal iron-oxide mats fill important gaps in the evolutionary history of Archaea.</title>
        <authorList>
            <person name="Jay Z.J."/>
            <person name="Beam J.P."/>
            <person name="Dlakic M."/>
            <person name="Rusch D.B."/>
            <person name="Kozubal M.A."/>
            <person name="Inskeep W.P."/>
        </authorList>
    </citation>
    <scope>NUCLEOTIDE SEQUENCE [LARGE SCALE GENOMIC DNA]</scope>
    <source>
        <strain evidence="1">BE_D</strain>
    </source>
</reference>
<dbReference type="AlphaFoldDB" id="A0A2R6AKL2"/>
<evidence type="ECO:0000313" key="1">
    <source>
        <dbReference type="EMBL" id="PSN86873.1"/>
    </source>
</evidence>